<dbReference type="InterPro" id="IPR039426">
    <property type="entry name" value="TonB-dep_rcpt-like"/>
</dbReference>
<dbReference type="PANTHER" id="PTHR30069:SF57">
    <property type="entry name" value="TONB-DEPENDENT RECEPTOR"/>
    <property type="match status" value="1"/>
</dbReference>
<evidence type="ECO:0000256" key="5">
    <source>
        <dbReference type="ARBA" id="ARBA00023077"/>
    </source>
</evidence>
<evidence type="ECO:0000256" key="8">
    <source>
        <dbReference type="PROSITE-ProRule" id="PRU01360"/>
    </source>
</evidence>
<dbReference type="Proteomes" id="UP000515808">
    <property type="component" value="Chromosome"/>
</dbReference>
<name>A0A7G9L9B3_9FLAO</name>
<evidence type="ECO:0000256" key="2">
    <source>
        <dbReference type="ARBA" id="ARBA00022448"/>
    </source>
</evidence>
<evidence type="ECO:0000256" key="1">
    <source>
        <dbReference type="ARBA" id="ARBA00004571"/>
    </source>
</evidence>
<comment type="subcellular location">
    <subcellularLocation>
        <location evidence="1 8">Cell outer membrane</location>
        <topology evidence="1 8">Multi-pass membrane protein</topology>
    </subcellularLocation>
</comment>
<dbReference type="EMBL" id="CP060695">
    <property type="protein sequence ID" value="QNM85212.1"/>
    <property type="molecule type" value="Genomic_DNA"/>
</dbReference>
<dbReference type="SUPFAM" id="SSF56935">
    <property type="entry name" value="Porins"/>
    <property type="match status" value="1"/>
</dbReference>
<dbReference type="KEGG" id="ppec:H9W90_13600"/>
<feature type="domain" description="TonB-dependent receptor plug" evidence="11">
    <location>
        <begin position="126"/>
        <end position="232"/>
    </location>
</feature>
<evidence type="ECO:0000256" key="4">
    <source>
        <dbReference type="ARBA" id="ARBA00022692"/>
    </source>
</evidence>
<evidence type="ECO:0000256" key="3">
    <source>
        <dbReference type="ARBA" id="ARBA00022452"/>
    </source>
</evidence>
<dbReference type="InterPro" id="IPR000531">
    <property type="entry name" value="Beta-barrel_TonB"/>
</dbReference>
<accession>A0A7G9L9B3</accession>
<evidence type="ECO:0000256" key="9">
    <source>
        <dbReference type="RuleBase" id="RU003357"/>
    </source>
</evidence>
<organism evidence="12 13">
    <name type="scientific">Polaribacter pectinis</name>
    <dbReference type="NCBI Taxonomy" id="2738844"/>
    <lineage>
        <taxon>Bacteria</taxon>
        <taxon>Pseudomonadati</taxon>
        <taxon>Bacteroidota</taxon>
        <taxon>Flavobacteriia</taxon>
        <taxon>Flavobacteriales</taxon>
        <taxon>Flavobacteriaceae</taxon>
    </lineage>
</organism>
<dbReference type="Pfam" id="PF00593">
    <property type="entry name" value="TonB_dep_Rec_b-barrel"/>
    <property type="match status" value="1"/>
</dbReference>
<dbReference type="InterPro" id="IPR012910">
    <property type="entry name" value="Plug_dom"/>
</dbReference>
<dbReference type="PANTHER" id="PTHR30069">
    <property type="entry name" value="TONB-DEPENDENT OUTER MEMBRANE RECEPTOR"/>
    <property type="match status" value="1"/>
</dbReference>
<evidence type="ECO:0000259" key="10">
    <source>
        <dbReference type="Pfam" id="PF00593"/>
    </source>
</evidence>
<dbReference type="GO" id="GO:0015344">
    <property type="term" value="F:siderophore uptake transmembrane transporter activity"/>
    <property type="evidence" value="ECO:0007669"/>
    <property type="project" value="TreeGrafter"/>
</dbReference>
<evidence type="ECO:0000313" key="12">
    <source>
        <dbReference type="EMBL" id="QNM85212.1"/>
    </source>
</evidence>
<reference evidence="12 13" key="1">
    <citation type="submission" date="2020-08" db="EMBL/GenBank/DDBJ databases">
        <title>Polaribacter sp. L12M9 isolated from gut of the Korean scallop.</title>
        <authorList>
            <person name="Jeong Y.S."/>
        </authorList>
    </citation>
    <scope>NUCLEOTIDE SEQUENCE [LARGE SCALE GENOMIC DNA]</scope>
    <source>
        <strain evidence="12 13">L12M9</strain>
    </source>
</reference>
<dbReference type="InterPro" id="IPR008969">
    <property type="entry name" value="CarboxyPept-like_regulatory"/>
</dbReference>
<dbReference type="Gene3D" id="2.60.40.1120">
    <property type="entry name" value="Carboxypeptidase-like, regulatory domain"/>
    <property type="match status" value="1"/>
</dbReference>
<dbReference type="GO" id="GO:0009279">
    <property type="term" value="C:cell outer membrane"/>
    <property type="evidence" value="ECO:0007669"/>
    <property type="project" value="UniProtKB-SubCell"/>
</dbReference>
<dbReference type="Gene3D" id="2.170.130.10">
    <property type="entry name" value="TonB-dependent receptor, plug domain"/>
    <property type="match status" value="1"/>
</dbReference>
<feature type="domain" description="TonB-dependent receptor-like beta-barrel" evidence="10">
    <location>
        <begin position="269"/>
        <end position="701"/>
    </location>
</feature>
<keyword evidence="7 8" id="KW-0998">Cell outer membrane</keyword>
<keyword evidence="13" id="KW-1185">Reference proteome</keyword>
<dbReference type="Pfam" id="PF07715">
    <property type="entry name" value="Plug"/>
    <property type="match status" value="1"/>
</dbReference>
<evidence type="ECO:0000313" key="13">
    <source>
        <dbReference type="Proteomes" id="UP000515808"/>
    </source>
</evidence>
<comment type="similarity">
    <text evidence="8 9">Belongs to the TonB-dependent receptor family.</text>
</comment>
<keyword evidence="3 8" id="KW-1134">Transmembrane beta strand</keyword>
<dbReference type="InterPro" id="IPR037066">
    <property type="entry name" value="Plug_dom_sf"/>
</dbReference>
<gene>
    <name evidence="12" type="ORF">H9W90_13600</name>
</gene>
<keyword evidence="12" id="KW-0675">Receptor</keyword>
<dbReference type="PROSITE" id="PS52016">
    <property type="entry name" value="TONB_DEPENDENT_REC_3"/>
    <property type="match status" value="1"/>
</dbReference>
<dbReference type="Pfam" id="PF13715">
    <property type="entry name" value="CarbopepD_reg_2"/>
    <property type="match status" value="1"/>
</dbReference>
<proteinExistence type="inferred from homology"/>
<dbReference type="GO" id="GO:0044718">
    <property type="term" value="P:siderophore transmembrane transport"/>
    <property type="evidence" value="ECO:0007669"/>
    <property type="project" value="TreeGrafter"/>
</dbReference>
<protein>
    <submittedName>
        <fullName evidence="12">TonB-dependent receptor</fullName>
    </submittedName>
</protein>
<evidence type="ECO:0000256" key="7">
    <source>
        <dbReference type="ARBA" id="ARBA00023237"/>
    </source>
</evidence>
<keyword evidence="2 8" id="KW-0813">Transport</keyword>
<keyword evidence="6 8" id="KW-0472">Membrane</keyword>
<dbReference type="AlphaFoldDB" id="A0A7G9L9B3"/>
<dbReference type="InterPro" id="IPR036942">
    <property type="entry name" value="Beta-barrel_TonB_sf"/>
</dbReference>
<keyword evidence="4 8" id="KW-0812">Transmembrane</keyword>
<keyword evidence="5 9" id="KW-0798">TonB box</keyword>
<dbReference type="SUPFAM" id="SSF49464">
    <property type="entry name" value="Carboxypeptidase regulatory domain-like"/>
    <property type="match status" value="1"/>
</dbReference>
<evidence type="ECO:0000259" key="11">
    <source>
        <dbReference type="Pfam" id="PF07715"/>
    </source>
</evidence>
<sequence>MSKYLFKVIKIFIKISCLFFFGIISTYAQNNSVSGKVISNGEVLPFVNIYLKNTKLGTATNEKGFFELKNIPNGTYTIVASSVGFESKSARIILSGNEKITKNFNLNENSSLEEIVISGTLKPVTKSKSPVPVEVYSKTFFKKNPTTSIFESMQNVNGVRPQLNCNVCNTGDIHINGLEGPYTFVLIDGMPIVSGLSTVYGLTGIPQALIERVEVVKGPASTLYGSEAVGGIINIITKKPSSTPILSTDILTSSWGEVNTDIGLRYKLSEKTQGLLGINYFNYQNRIDNNKDGFTDLTLQNRISIFNKVNIERKSNKVFTIAGRYVYEDRWGGEMDWERKFRGTDIKYGESIYTNRWETFGTYELPTSENINFQFSANGHYQNSFYGTDAYDAEQVIGFGQFVYNKKFAQKHDLLLGLAYRYTFYDDNTFATFEEDGITNKPSATHLPGVFIQDEIALNTQNKLLLGARWDYNSLHGSIFSPRINYKWNSKDKSDIFRASVGNGFRVANVFTEDHAALTGAREVEFDGELDPETSWNANLNYVKKINTENAFITLDGSAFYTYFNNRILPDYETDPNKIIYANLEGFSVSKGISLNTDITFTNGLSLNAGATLMDVSITENGIKTRQLLTESFSGVWSISYKFNYNFSIDYTGNVYGPMRLPLISETDPRDANSPWFSIQNIQVTKKFTNSWELYGGVKNLLNFTPASNSIARSFDPFDKDVVFDANGQATATQNNPNSLTFDPSYVYASNQGIRLFLGLRYTIF</sequence>
<evidence type="ECO:0000256" key="6">
    <source>
        <dbReference type="ARBA" id="ARBA00023136"/>
    </source>
</evidence>
<dbReference type="Gene3D" id="2.40.170.20">
    <property type="entry name" value="TonB-dependent receptor, beta-barrel domain"/>
    <property type="match status" value="1"/>
</dbReference>